<dbReference type="AlphaFoldDB" id="A0A2B4SXR7"/>
<evidence type="ECO:0000313" key="1">
    <source>
        <dbReference type="EMBL" id="PFX33362.1"/>
    </source>
</evidence>
<evidence type="ECO:0000313" key="2">
    <source>
        <dbReference type="Proteomes" id="UP000225706"/>
    </source>
</evidence>
<accession>A0A2B4SXR7</accession>
<dbReference type="InterPro" id="IPR023211">
    <property type="entry name" value="DNA_pol_palm_dom_sf"/>
</dbReference>
<dbReference type="Proteomes" id="UP000225706">
    <property type="component" value="Unassembled WGS sequence"/>
</dbReference>
<name>A0A2B4SXR7_STYPI</name>
<dbReference type="InterPro" id="IPR038563">
    <property type="entry name" value="Endonuclease_7_sf"/>
</dbReference>
<dbReference type="SUPFAM" id="SSF54060">
    <property type="entry name" value="His-Me finger endonucleases"/>
    <property type="match status" value="1"/>
</dbReference>
<reference evidence="2" key="1">
    <citation type="journal article" date="2017" name="bioRxiv">
        <title>Comparative analysis of the genomes of Stylophora pistillata and Acropora digitifera provides evidence for extensive differences between species of corals.</title>
        <authorList>
            <person name="Voolstra C.R."/>
            <person name="Li Y."/>
            <person name="Liew Y.J."/>
            <person name="Baumgarten S."/>
            <person name="Zoccola D."/>
            <person name="Flot J.-F."/>
            <person name="Tambutte S."/>
            <person name="Allemand D."/>
            <person name="Aranda M."/>
        </authorList>
    </citation>
    <scope>NUCLEOTIDE SEQUENCE [LARGE SCALE GENOMIC DNA]</scope>
</reference>
<dbReference type="InterPro" id="IPR043502">
    <property type="entry name" value="DNA/RNA_pol_sf"/>
</dbReference>
<organism evidence="1 2">
    <name type="scientific">Stylophora pistillata</name>
    <name type="common">Smooth cauliflower coral</name>
    <dbReference type="NCBI Taxonomy" id="50429"/>
    <lineage>
        <taxon>Eukaryota</taxon>
        <taxon>Metazoa</taxon>
        <taxon>Cnidaria</taxon>
        <taxon>Anthozoa</taxon>
        <taxon>Hexacorallia</taxon>
        <taxon>Scleractinia</taxon>
        <taxon>Astrocoeniina</taxon>
        <taxon>Pocilloporidae</taxon>
        <taxon>Stylophora</taxon>
    </lineage>
</organism>
<sequence>MLKKNAATGETVIDIAYFTSFVEVVFQETDREELYQRCVNKMLESLAKFIKEGSGWVVHSIAGLDLHTVKYTPLRGFSFIKLPKHLANKQAIINMKNEDNECFKWCVTRALNPVEKNQERISKTLREQAKKLEWGGITFPMEVKSIRRFETLNPGLAVNVYANEGGLKPLRVSNVDGKTWINLLLLSEGEKKHYCLIKNLSRLISNGDTNKKFICMRCLNFFSSQKVLDKHIELCREYKAVREKMPDEGFYFFFKNHYRKMDLPFAIYADFESTIKPLHTAQPNPKECYTEKKQKHTPVSFCYFVKCSFDDKHSKLVEYTAKSEDEDVTQIFVNMLEEEAKSIYKNHPGKEMIFTDSDAEIFENATCCWICKGGFNEKKKAYEKVRDHCHYTGKFRGAAHNSCNLRFRRPKFTPVIFHNLTNYDAHLFVRNLGVSEGKIDCIPNNEEKYISFTKNVVVDKFFDKEKEKDVNVKRGLSFIHSFKFMASSLGQLVNNLTKKGDSFENTGRYFDGEKLDLLKRKGVYPYEWLNSIDRLDETKLPPIKSFYSVLSGSGISKEEYGHAQEVWRTFGMKTMRDYHNLYNPSDVLLLCDVFENFRKKGIRGGISMVTKRHSQANNRYMGEKFEKSRPSKFITYLDANNLYGWAMSKSLPTRGFEWVDEKDFKDWKNFPCILEVDLLPIDKELYDHFDDYPLAPENLLVGNVHELVCTLNGKKKYIVHHEALKLYMSLGVKIGKIHRIIRFKESPWMKKYIDLNTELRAKADNYFEKDFFKLMNNSVYGKTMENIRNRVDVRLVNSEKQAEKLVNKVNFERCTIFSENLCAIHMRKMQILFNKPLYLAMCILDLSKTLMYDFHYNYIRPKYGDRAELLFTDTDSLCYEIQTEDFYKDIINDVDSLFDTSNIPKGHSSGIPTGVNKKVFGKFKDEAGGKIIEEFVGLRAKLYSYKMFDGGDEKKKCKGVKTGVVESTISFDDYKRCVFGGGKQHRKMNTLRSRKHDMFMEEINKVAVRR</sequence>
<dbReference type="PANTHER" id="PTHR31511:SF12">
    <property type="entry name" value="RHO TERMINATION FACTOR N-TERMINAL DOMAIN-CONTAINING PROTEIN"/>
    <property type="match status" value="1"/>
</dbReference>
<keyword evidence="2" id="KW-1185">Reference proteome</keyword>
<dbReference type="SUPFAM" id="SSF56672">
    <property type="entry name" value="DNA/RNA polymerases"/>
    <property type="match status" value="1"/>
</dbReference>
<proteinExistence type="predicted"/>
<dbReference type="EMBL" id="LSMT01000012">
    <property type="protein sequence ID" value="PFX33362.1"/>
    <property type="molecule type" value="Genomic_DNA"/>
</dbReference>
<dbReference type="Gene3D" id="3.90.1600.10">
    <property type="entry name" value="Palm domain of DNA polymerase"/>
    <property type="match status" value="1"/>
</dbReference>
<dbReference type="InterPro" id="IPR004211">
    <property type="entry name" value="Endonuclease_7"/>
</dbReference>
<dbReference type="PANTHER" id="PTHR31511">
    <property type="entry name" value="PROTEIN CBG23764"/>
    <property type="match status" value="1"/>
</dbReference>
<protein>
    <recommendedName>
        <fullName evidence="3">DNA-directed DNA polymerase</fullName>
    </recommendedName>
</protein>
<dbReference type="OrthoDB" id="5965192at2759"/>
<evidence type="ECO:0008006" key="3">
    <source>
        <dbReference type="Google" id="ProtNLM"/>
    </source>
</evidence>
<comment type="caution">
    <text evidence="1">The sequence shown here is derived from an EMBL/GenBank/DDBJ whole genome shotgun (WGS) entry which is preliminary data.</text>
</comment>
<dbReference type="Pfam" id="PF02945">
    <property type="entry name" value="Endonuclease_7"/>
    <property type="match status" value="1"/>
</dbReference>
<dbReference type="InterPro" id="IPR044925">
    <property type="entry name" value="His-Me_finger_sf"/>
</dbReference>
<dbReference type="Gene3D" id="3.40.1800.10">
    <property type="entry name" value="His-Me finger endonucleases"/>
    <property type="match status" value="1"/>
</dbReference>
<gene>
    <name evidence="1" type="ORF">AWC38_SpisGene1717</name>
</gene>